<name>A0A641AT99_9ACTN</name>
<keyword evidence="4" id="KW-1185">Reference proteome</keyword>
<protein>
    <submittedName>
        <fullName evidence="3">Methyltransferase domain-containing protein</fullName>
    </submittedName>
</protein>
<dbReference type="Pfam" id="PF08241">
    <property type="entry name" value="Methyltransf_11"/>
    <property type="match status" value="1"/>
</dbReference>
<dbReference type="InterPro" id="IPR029063">
    <property type="entry name" value="SAM-dependent_MTases_sf"/>
</dbReference>
<feature type="region of interest" description="Disordered" evidence="1">
    <location>
        <begin position="1"/>
        <end position="26"/>
    </location>
</feature>
<keyword evidence="3" id="KW-0489">Methyltransferase</keyword>
<evidence type="ECO:0000313" key="3">
    <source>
        <dbReference type="EMBL" id="KAA1380747.1"/>
    </source>
</evidence>
<dbReference type="GO" id="GO:0032259">
    <property type="term" value="P:methylation"/>
    <property type="evidence" value="ECO:0007669"/>
    <property type="project" value="UniProtKB-KW"/>
</dbReference>
<proteinExistence type="predicted"/>
<comment type="caution">
    <text evidence="3">The sequence shown here is derived from an EMBL/GenBank/DDBJ whole genome shotgun (WGS) entry which is preliminary data.</text>
</comment>
<sequence length="397" mass="43286">MKMTRGRGRRPRSWRGATNHHRLSAWSPSISIRVPTGAPTADPASRHHRPAAPAIAAVEGYFSSNSSTAVTSPRATRSPRCSANARVDVAPRLVSRTTGPVRQASPETVETAWKWCPPGSGSTIRVVVRTSVMQAPRSATVVCETSARRTKQRPGGPVVTKSCGVVNHTESGRSCEYGSRVNPRLHALLRPPVLAVNTPLARRRTTRTLADAARPLKLELGGLQPRSGWVVTNVNAVTRHYMDATKDWPLEDGAVSYVYSDNVVEHITLDGARHLLAEAFRCMRPGGKIRFVTPDLRAHVDKYIAGVVPKGDPSAKVYEEIGLTVEHPIDWVRIPIASFGHHTGYLWDFETMAAELERAGFSDVTRYDHGVSDDPELAGIDLRADEGGVQLAVEATR</sequence>
<dbReference type="Gene3D" id="3.40.50.150">
    <property type="entry name" value="Vaccinia Virus protein VP39"/>
    <property type="match status" value="1"/>
</dbReference>
<feature type="compositionally biased region" description="Polar residues" evidence="1">
    <location>
        <begin position="64"/>
        <end position="81"/>
    </location>
</feature>
<dbReference type="GO" id="GO:0008757">
    <property type="term" value="F:S-adenosylmethionine-dependent methyltransferase activity"/>
    <property type="evidence" value="ECO:0007669"/>
    <property type="project" value="InterPro"/>
</dbReference>
<evidence type="ECO:0000256" key="1">
    <source>
        <dbReference type="SAM" id="MobiDB-lite"/>
    </source>
</evidence>
<dbReference type="CDD" id="cd02440">
    <property type="entry name" value="AdoMet_MTases"/>
    <property type="match status" value="1"/>
</dbReference>
<gene>
    <name evidence="3" type="ORF">ESP62_006190</name>
</gene>
<dbReference type="EMBL" id="SDPP02000001">
    <property type="protein sequence ID" value="KAA1380747.1"/>
    <property type="molecule type" value="Genomic_DNA"/>
</dbReference>
<dbReference type="Proteomes" id="UP001515100">
    <property type="component" value="Unassembled WGS sequence"/>
</dbReference>
<keyword evidence="3" id="KW-0808">Transferase</keyword>
<dbReference type="OrthoDB" id="9810247at2"/>
<feature type="domain" description="Methyltransferase type 11" evidence="2">
    <location>
        <begin position="242"/>
        <end position="290"/>
    </location>
</feature>
<organism evidence="3 4">
    <name type="scientific">Aeromicrobium fastidiosum</name>
    <dbReference type="NCBI Taxonomy" id="52699"/>
    <lineage>
        <taxon>Bacteria</taxon>
        <taxon>Bacillati</taxon>
        <taxon>Actinomycetota</taxon>
        <taxon>Actinomycetes</taxon>
        <taxon>Propionibacteriales</taxon>
        <taxon>Nocardioidaceae</taxon>
        <taxon>Aeromicrobium</taxon>
    </lineage>
</organism>
<feature type="compositionally biased region" description="Basic residues" evidence="1">
    <location>
        <begin position="1"/>
        <end position="23"/>
    </location>
</feature>
<evidence type="ECO:0000313" key="4">
    <source>
        <dbReference type="Proteomes" id="UP001515100"/>
    </source>
</evidence>
<evidence type="ECO:0000259" key="2">
    <source>
        <dbReference type="Pfam" id="PF08241"/>
    </source>
</evidence>
<dbReference type="InterPro" id="IPR013216">
    <property type="entry name" value="Methyltransf_11"/>
</dbReference>
<dbReference type="AlphaFoldDB" id="A0A641AT99"/>
<accession>A0A641AT99</accession>
<feature type="region of interest" description="Disordered" evidence="1">
    <location>
        <begin position="64"/>
        <end position="83"/>
    </location>
</feature>
<reference evidence="3" key="1">
    <citation type="submission" date="2019-09" db="EMBL/GenBank/DDBJ databases">
        <authorList>
            <person name="Li J."/>
        </authorList>
    </citation>
    <scope>NUCLEOTIDE SEQUENCE [LARGE SCALE GENOMIC DNA]</scope>
    <source>
        <strain evidence="3">NRBC 14897</strain>
    </source>
</reference>
<dbReference type="SUPFAM" id="SSF53335">
    <property type="entry name" value="S-adenosyl-L-methionine-dependent methyltransferases"/>
    <property type="match status" value="1"/>
</dbReference>